<accession>A0A9J7KLJ3</accession>
<dbReference type="GO" id="GO:0005634">
    <property type="term" value="C:nucleus"/>
    <property type="evidence" value="ECO:0007669"/>
    <property type="project" value="UniProtKB-SubCell"/>
</dbReference>
<feature type="domain" description="C2H2-type" evidence="10">
    <location>
        <begin position="591"/>
        <end position="619"/>
    </location>
</feature>
<dbReference type="GO" id="GO:0008270">
    <property type="term" value="F:zinc ion binding"/>
    <property type="evidence" value="ECO:0007669"/>
    <property type="project" value="UniProtKB-KW"/>
</dbReference>
<dbReference type="PANTHER" id="PTHR24394:SF29">
    <property type="entry name" value="MYONEURIN"/>
    <property type="match status" value="1"/>
</dbReference>
<evidence type="ECO:0000256" key="7">
    <source>
        <dbReference type="ARBA" id="ARBA00068876"/>
    </source>
</evidence>
<dbReference type="AlphaFoldDB" id="A0A9J7KLJ3"/>
<proteinExistence type="predicted"/>
<feature type="domain" description="C2H2-type" evidence="10">
    <location>
        <begin position="678"/>
        <end position="701"/>
    </location>
</feature>
<reference evidence="11" key="1">
    <citation type="journal article" date="2020" name="Nat. Ecol. Evol.">
        <title>Deeply conserved synteny resolves early events in vertebrate evolution.</title>
        <authorList>
            <person name="Simakov O."/>
            <person name="Marletaz F."/>
            <person name="Yue J.X."/>
            <person name="O'Connell B."/>
            <person name="Jenkins J."/>
            <person name="Brandt A."/>
            <person name="Calef R."/>
            <person name="Tung C.H."/>
            <person name="Huang T.K."/>
            <person name="Schmutz J."/>
            <person name="Satoh N."/>
            <person name="Yu J.K."/>
            <person name="Putnam N.H."/>
            <person name="Green R.E."/>
            <person name="Rokhsar D.S."/>
        </authorList>
    </citation>
    <scope>NUCLEOTIDE SEQUENCE [LARGE SCALE GENOMIC DNA]</scope>
    <source>
        <strain evidence="11">S238N-H82</strain>
    </source>
</reference>
<feature type="domain" description="C2H2-type" evidence="10">
    <location>
        <begin position="564"/>
        <end position="591"/>
    </location>
</feature>
<keyword evidence="2" id="KW-0479">Metal-binding</keyword>
<keyword evidence="4 8" id="KW-0863">Zinc-finger</keyword>
<dbReference type="Gene3D" id="3.30.420.10">
    <property type="entry name" value="Ribonuclease H-like superfamily/Ribonuclease H"/>
    <property type="match status" value="1"/>
</dbReference>
<evidence type="ECO:0000256" key="3">
    <source>
        <dbReference type="ARBA" id="ARBA00022737"/>
    </source>
</evidence>
<dbReference type="RefSeq" id="XP_035666218.1">
    <property type="nucleotide sequence ID" value="XM_035810325.1"/>
</dbReference>
<dbReference type="Pfam" id="PF13912">
    <property type="entry name" value="zf-C2H2_6"/>
    <property type="match status" value="2"/>
</dbReference>
<dbReference type="OMA" id="CHPVIST"/>
<evidence type="ECO:0000256" key="1">
    <source>
        <dbReference type="ARBA" id="ARBA00004123"/>
    </source>
</evidence>
<dbReference type="SUPFAM" id="SSF57667">
    <property type="entry name" value="beta-beta-alpha zinc fingers"/>
    <property type="match status" value="6"/>
</dbReference>
<feature type="region of interest" description="Disordered" evidence="9">
    <location>
        <begin position="305"/>
        <end position="364"/>
    </location>
</feature>
<sequence length="898" mass="101400">MKSTKSLARQLGIIKKHPRHAEHSNTTPRITPQAFSYLVVIDFEATCWKNKEGPAGAQSEVIEFPAVLLNTATGEIEAEFHRCVVYIGKSMDLWQQLKLDGNFRNDSEFAAYLLQLYQTSRSNKPSNLTADNISKKVSRAKEAATKSRHHASGKDEEQAETSPHRHLGSQIKQDQRSLDGAFILYNDKQDVDLQKIELDTAVDSPIFELCSHSADEGTALENSMITALSKGCKGKDVPIGNNAEQDTPPENGDGMQSLSSDVEENISTAQRSDCFGSGLNLLPKKRHFWNDKTELHEGKLHNQSAAGLEMAEESHVNPQEDQIDTRESEYERECQKTTQDTSSPTEMEETNEEKGEDEHDPEEDLMSDVHLDTIVKLTPLSESMRRKRRSGDQTCSICGSNFPSLYRMGKHMKTVHSISKPFACVLCKNVSFSSKGNLDSHTFHIHTAEKKYTCDMCNASFKLPRHLQRHMIVHSEERPFKCGICNKGFKHREAVKLHERKHSGKKPYLCAQCGAQFVIESSLRSHMVVHTEERPFECTECKAMFKTPATLRMHKEVHTEDSTHLCAVCGEQFKTARALRSHLRRHGEKPHQCSECGNRFAILGELNRHVKVTHSASKPYPCKVCGFRFKLKNYLSTHMARMHSGNRRPHTCVVCRATFKMPLDLKHHMRKHSDLRPFPCDLCDWKFKTKTHLKQHMDIIHGRGGRVKCFARRTIRSADSNSNTKNATSPAPHQMKQKPSQDTARYNDTDIGQSTSIINPLTAIHNTVERTQSISIRTSGLHNTTEINQSIQKGDTTLRSTPHTMEESVLTAPPPLTQPMEQLPGADHMTPLSPVFRDTSWSDTLDSSLIQSAADLDLSMTRPRWPPFQPLPYMFQRQTCYSTDQTSTGYVMGSSDLV</sequence>
<dbReference type="Pfam" id="PF00096">
    <property type="entry name" value="zf-C2H2"/>
    <property type="match status" value="5"/>
</dbReference>
<feature type="domain" description="C2H2-type" evidence="10">
    <location>
        <begin position="620"/>
        <end position="648"/>
    </location>
</feature>
<gene>
    <name evidence="12 13" type="primary">LOC118409358</name>
</gene>
<feature type="domain" description="C2H2-type" evidence="10">
    <location>
        <begin position="480"/>
        <end position="507"/>
    </location>
</feature>
<evidence type="ECO:0000256" key="6">
    <source>
        <dbReference type="ARBA" id="ARBA00023242"/>
    </source>
</evidence>
<feature type="compositionally biased region" description="Polar residues" evidence="9">
    <location>
        <begin position="123"/>
        <end position="132"/>
    </location>
</feature>
<feature type="compositionally biased region" description="Polar residues" evidence="9">
    <location>
        <begin position="254"/>
        <end position="268"/>
    </location>
</feature>
<evidence type="ECO:0000313" key="13">
    <source>
        <dbReference type="RefSeq" id="XP_035666219.1"/>
    </source>
</evidence>
<dbReference type="SMART" id="SM00355">
    <property type="entry name" value="ZnF_C2H2"/>
    <property type="match status" value="11"/>
</dbReference>
<dbReference type="GO" id="GO:0000978">
    <property type="term" value="F:RNA polymerase II cis-regulatory region sequence-specific DNA binding"/>
    <property type="evidence" value="ECO:0000318"/>
    <property type="project" value="GO_Central"/>
</dbReference>
<evidence type="ECO:0000256" key="8">
    <source>
        <dbReference type="PROSITE-ProRule" id="PRU00042"/>
    </source>
</evidence>
<feature type="compositionally biased region" description="Basic and acidic residues" evidence="9">
    <location>
        <begin position="323"/>
        <end position="335"/>
    </location>
</feature>
<evidence type="ECO:0000256" key="4">
    <source>
        <dbReference type="ARBA" id="ARBA00022771"/>
    </source>
</evidence>
<dbReference type="OrthoDB" id="10072647at2759"/>
<dbReference type="PROSITE" id="PS00028">
    <property type="entry name" value="ZINC_FINGER_C2H2_1"/>
    <property type="match status" value="10"/>
</dbReference>
<dbReference type="GeneID" id="118409358"/>
<feature type="domain" description="C2H2-type" evidence="10">
    <location>
        <begin position="650"/>
        <end position="677"/>
    </location>
</feature>
<keyword evidence="5" id="KW-0862">Zinc</keyword>
<evidence type="ECO:0000313" key="12">
    <source>
        <dbReference type="RefSeq" id="XP_035666218.1"/>
    </source>
</evidence>
<dbReference type="FunFam" id="3.30.160.60:FF:000446">
    <property type="entry name" value="Zinc finger protein"/>
    <property type="match status" value="2"/>
</dbReference>
<evidence type="ECO:0000256" key="9">
    <source>
        <dbReference type="SAM" id="MobiDB-lite"/>
    </source>
</evidence>
<evidence type="ECO:0000313" key="11">
    <source>
        <dbReference type="Proteomes" id="UP000001554"/>
    </source>
</evidence>
<feature type="compositionally biased region" description="Polar residues" evidence="9">
    <location>
        <begin position="336"/>
        <end position="345"/>
    </location>
</feature>
<feature type="domain" description="C2H2-type" evidence="10">
    <location>
        <begin position="452"/>
        <end position="479"/>
    </location>
</feature>
<feature type="domain" description="C2H2-type" evidence="10">
    <location>
        <begin position="508"/>
        <end position="535"/>
    </location>
</feature>
<organism evidence="11 12">
    <name type="scientific">Branchiostoma floridae</name>
    <name type="common">Florida lancelet</name>
    <name type="synonym">Amphioxus</name>
    <dbReference type="NCBI Taxonomy" id="7739"/>
    <lineage>
        <taxon>Eukaryota</taxon>
        <taxon>Metazoa</taxon>
        <taxon>Chordata</taxon>
        <taxon>Cephalochordata</taxon>
        <taxon>Leptocardii</taxon>
        <taxon>Amphioxiformes</taxon>
        <taxon>Branchiostomatidae</taxon>
        <taxon>Branchiostoma</taxon>
    </lineage>
</organism>
<feature type="region of interest" description="Disordered" evidence="9">
    <location>
        <begin position="236"/>
        <end position="268"/>
    </location>
</feature>
<evidence type="ECO:0000256" key="5">
    <source>
        <dbReference type="ARBA" id="ARBA00022833"/>
    </source>
</evidence>
<feature type="region of interest" description="Disordered" evidence="9">
    <location>
        <begin position="123"/>
        <end position="172"/>
    </location>
</feature>
<evidence type="ECO:0000259" key="10">
    <source>
        <dbReference type="PROSITE" id="PS50157"/>
    </source>
</evidence>
<reference evidence="12 13" key="2">
    <citation type="submission" date="2025-04" db="UniProtKB">
        <authorList>
            <consortium name="RefSeq"/>
        </authorList>
    </citation>
    <scope>IDENTIFICATION</scope>
    <source>
        <strain evidence="12 13">S238N-H82</strain>
        <tissue evidence="12 13">Testes</tissue>
    </source>
</reference>
<dbReference type="GO" id="GO:0003700">
    <property type="term" value="F:DNA-binding transcription factor activity"/>
    <property type="evidence" value="ECO:0000318"/>
    <property type="project" value="GO_Central"/>
</dbReference>
<dbReference type="Gene3D" id="3.30.160.60">
    <property type="entry name" value="Classic Zinc Finger"/>
    <property type="match status" value="9"/>
</dbReference>
<dbReference type="InterPro" id="IPR036397">
    <property type="entry name" value="RNaseH_sf"/>
</dbReference>
<dbReference type="FunFam" id="3.30.160.60:FF:000145">
    <property type="entry name" value="Zinc finger protein 574"/>
    <property type="match status" value="1"/>
</dbReference>
<keyword evidence="6" id="KW-0539">Nucleus</keyword>
<feature type="domain" description="C2H2-type" evidence="10">
    <location>
        <begin position="536"/>
        <end position="563"/>
    </location>
</feature>
<protein>
    <recommendedName>
        <fullName evidence="7">Zinc finger protein 865</fullName>
    </recommendedName>
</protein>
<dbReference type="KEGG" id="bfo:118409358"/>
<feature type="compositionally biased region" description="Polar residues" evidence="9">
    <location>
        <begin position="717"/>
        <end position="746"/>
    </location>
</feature>
<dbReference type="GO" id="GO:0006357">
    <property type="term" value="P:regulation of transcription by RNA polymerase II"/>
    <property type="evidence" value="ECO:0000318"/>
    <property type="project" value="GO_Central"/>
</dbReference>
<dbReference type="InterPro" id="IPR013087">
    <property type="entry name" value="Znf_C2H2_type"/>
</dbReference>
<dbReference type="FunFam" id="3.30.160.60:FF:000624">
    <property type="entry name" value="zinc finger protein 697"/>
    <property type="match status" value="1"/>
</dbReference>
<dbReference type="PROSITE" id="PS50157">
    <property type="entry name" value="ZINC_FINGER_C2H2_2"/>
    <property type="match status" value="10"/>
</dbReference>
<dbReference type="PANTHER" id="PTHR24394">
    <property type="entry name" value="ZINC FINGER PROTEIN"/>
    <property type="match status" value="1"/>
</dbReference>
<feature type="region of interest" description="Disordered" evidence="9">
    <location>
        <begin position="716"/>
        <end position="746"/>
    </location>
</feature>
<keyword evidence="3" id="KW-0677">Repeat</keyword>
<keyword evidence="11" id="KW-1185">Reference proteome</keyword>
<evidence type="ECO:0000256" key="2">
    <source>
        <dbReference type="ARBA" id="ARBA00022723"/>
    </source>
</evidence>
<name>A0A9J7KLJ3_BRAFL</name>
<dbReference type="InterPro" id="IPR036236">
    <property type="entry name" value="Znf_C2H2_sf"/>
</dbReference>
<dbReference type="FunFam" id="3.30.160.60:FF:000100">
    <property type="entry name" value="Zinc finger 45-like"/>
    <property type="match status" value="2"/>
</dbReference>
<dbReference type="RefSeq" id="XP_035666219.1">
    <property type="nucleotide sequence ID" value="XM_035810326.1"/>
</dbReference>
<feature type="domain" description="C2H2-type" evidence="10">
    <location>
        <begin position="393"/>
        <end position="421"/>
    </location>
</feature>
<dbReference type="Proteomes" id="UP000001554">
    <property type="component" value="Chromosome 2"/>
</dbReference>
<comment type="subcellular location">
    <subcellularLocation>
        <location evidence="1">Nucleus</location>
    </subcellularLocation>
</comment>